<organism evidence="5 6">
    <name type="scientific">Stakelama pacifica</name>
    <dbReference type="NCBI Taxonomy" id="517720"/>
    <lineage>
        <taxon>Bacteria</taxon>
        <taxon>Pseudomonadati</taxon>
        <taxon>Pseudomonadota</taxon>
        <taxon>Alphaproteobacteria</taxon>
        <taxon>Sphingomonadales</taxon>
        <taxon>Sphingomonadaceae</taxon>
        <taxon>Stakelama</taxon>
    </lineage>
</organism>
<dbReference type="Gene3D" id="1.10.8.80">
    <property type="entry name" value="Magnesium chelatase subunit I, C-Terminal domain"/>
    <property type="match status" value="1"/>
</dbReference>
<comment type="similarity">
    <text evidence="3">Belongs to the MoxR family.</text>
</comment>
<evidence type="ECO:0000256" key="3">
    <source>
        <dbReference type="ARBA" id="ARBA00061607"/>
    </source>
</evidence>
<dbReference type="Pfam" id="PF17863">
    <property type="entry name" value="AAA_lid_2"/>
    <property type="match status" value="1"/>
</dbReference>
<keyword evidence="6" id="KW-1185">Reference proteome</keyword>
<dbReference type="InterPro" id="IPR050764">
    <property type="entry name" value="CbbQ/NirQ/NorQ/GpvN"/>
</dbReference>
<dbReference type="RefSeq" id="WP_133496774.1">
    <property type="nucleotide sequence ID" value="NZ_BMLU01000013.1"/>
</dbReference>
<evidence type="ECO:0000259" key="4">
    <source>
        <dbReference type="SMART" id="SM00382"/>
    </source>
</evidence>
<dbReference type="InterPro" id="IPR027417">
    <property type="entry name" value="P-loop_NTPase"/>
</dbReference>
<dbReference type="Pfam" id="PF07726">
    <property type="entry name" value="AAA_3"/>
    <property type="match status" value="1"/>
</dbReference>
<gene>
    <name evidence="5" type="ORF">EV664_11498</name>
</gene>
<dbReference type="PANTHER" id="PTHR42759">
    <property type="entry name" value="MOXR FAMILY PROTEIN"/>
    <property type="match status" value="1"/>
</dbReference>
<name>A0A4R6FD47_9SPHN</name>
<dbReference type="GO" id="GO:0016887">
    <property type="term" value="F:ATP hydrolysis activity"/>
    <property type="evidence" value="ECO:0007669"/>
    <property type="project" value="InterPro"/>
</dbReference>
<reference evidence="5 6" key="1">
    <citation type="submission" date="2019-03" db="EMBL/GenBank/DDBJ databases">
        <title>Genomic Encyclopedia of Type Strains, Phase IV (KMG-IV): sequencing the most valuable type-strain genomes for metagenomic binning, comparative biology and taxonomic classification.</title>
        <authorList>
            <person name="Goeker M."/>
        </authorList>
    </citation>
    <scope>NUCLEOTIDE SEQUENCE [LARGE SCALE GENOMIC DNA]</scope>
    <source>
        <strain evidence="5 6">DSM 25059</strain>
    </source>
</reference>
<sequence length="316" mass="34092">MNHVRDLGEAIQTQIAKAVIGEAPIVRFLAVALFSSGHVLLEGAPGTAKTLLAQSFARTLGLDFGRIQFTPDLMPGDIIGSNLFNFQTSTFALTKGPVFCELLLADEINRTPPKTQAALLEAMQERRVTIDGRTETLSDRFTVVATQNPIEQQGVYPLPEAQLDRFLFKLAIDYPTIEAERAIVAQYGARSGTPRAEDSGVEQVADADMIARAIASVSDVRLVEEIIAYIVDLIRATRDHPDLATGASPRAASAMAAAARAAAALEGRDYVIPDDVKLLALPLLRHRVILSPTAEIDGRRTDDIIAGLIDSIEAPR</sequence>
<dbReference type="SMART" id="SM00382">
    <property type="entry name" value="AAA"/>
    <property type="match status" value="1"/>
</dbReference>
<dbReference type="PANTHER" id="PTHR42759:SF1">
    <property type="entry name" value="MAGNESIUM-CHELATASE SUBUNIT CHLD"/>
    <property type="match status" value="1"/>
</dbReference>
<dbReference type="EMBL" id="SNWD01000014">
    <property type="protein sequence ID" value="TDN79062.1"/>
    <property type="molecule type" value="Genomic_DNA"/>
</dbReference>
<evidence type="ECO:0000313" key="5">
    <source>
        <dbReference type="EMBL" id="TDN79062.1"/>
    </source>
</evidence>
<dbReference type="SUPFAM" id="SSF52540">
    <property type="entry name" value="P-loop containing nucleoside triphosphate hydrolases"/>
    <property type="match status" value="1"/>
</dbReference>
<dbReference type="Proteomes" id="UP000295493">
    <property type="component" value="Unassembled WGS sequence"/>
</dbReference>
<dbReference type="FunFam" id="3.40.50.300:FF:000640">
    <property type="entry name" value="MoxR family ATPase"/>
    <property type="match status" value="1"/>
</dbReference>
<dbReference type="OrthoDB" id="9808397at2"/>
<dbReference type="PIRSF" id="PIRSF002849">
    <property type="entry name" value="AAA_ATPase_chaperone_MoxR_prd"/>
    <property type="match status" value="1"/>
</dbReference>
<evidence type="ECO:0000256" key="1">
    <source>
        <dbReference type="ARBA" id="ARBA00022741"/>
    </source>
</evidence>
<feature type="domain" description="AAA+ ATPase" evidence="4">
    <location>
        <begin position="35"/>
        <end position="176"/>
    </location>
</feature>
<protein>
    <submittedName>
        <fullName evidence="5">MoxR-like ATPase</fullName>
    </submittedName>
</protein>
<dbReference type="InterPro" id="IPR041628">
    <property type="entry name" value="ChlI/MoxR_AAA_lid"/>
</dbReference>
<accession>A0A4R6FD47</accession>
<comment type="caution">
    <text evidence="5">The sequence shown here is derived from an EMBL/GenBank/DDBJ whole genome shotgun (WGS) entry which is preliminary data.</text>
</comment>
<keyword evidence="2" id="KW-0067">ATP-binding</keyword>
<dbReference type="AlphaFoldDB" id="A0A4R6FD47"/>
<dbReference type="InterPro" id="IPR003593">
    <property type="entry name" value="AAA+_ATPase"/>
</dbReference>
<dbReference type="Gene3D" id="3.40.50.300">
    <property type="entry name" value="P-loop containing nucleotide triphosphate hydrolases"/>
    <property type="match status" value="1"/>
</dbReference>
<dbReference type="GO" id="GO:0005524">
    <property type="term" value="F:ATP binding"/>
    <property type="evidence" value="ECO:0007669"/>
    <property type="project" value="UniProtKB-KW"/>
</dbReference>
<keyword evidence="1" id="KW-0547">Nucleotide-binding</keyword>
<dbReference type="CDD" id="cd00009">
    <property type="entry name" value="AAA"/>
    <property type="match status" value="1"/>
</dbReference>
<dbReference type="InterPro" id="IPR011703">
    <property type="entry name" value="ATPase_AAA-3"/>
</dbReference>
<evidence type="ECO:0000256" key="2">
    <source>
        <dbReference type="ARBA" id="ARBA00022840"/>
    </source>
</evidence>
<proteinExistence type="inferred from homology"/>
<evidence type="ECO:0000313" key="6">
    <source>
        <dbReference type="Proteomes" id="UP000295493"/>
    </source>
</evidence>